<reference evidence="3" key="2">
    <citation type="journal article" date="2019" name="Mol. Plant Microbe Interact.">
        <title>Genome sequence resources for four phytopathogenic fungi from the Colletotrichum orbiculare species complex.</title>
        <authorList>
            <person name="Gan P."/>
            <person name="Tsushima A."/>
            <person name="Narusaka M."/>
            <person name="Narusaka Y."/>
            <person name="Takano Y."/>
            <person name="Kubo Y."/>
            <person name="Shirasu K."/>
        </authorList>
    </citation>
    <scope>GENOME REANNOTATION</scope>
    <source>
        <strain evidence="3">104-T / ATCC 96160 / CBS 514.97 / LARS 414 / MAFF 240422</strain>
    </source>
</reference>
<feature type="region of interest" description="Disordered" evidence="1">
    <location>
        <begin position="65"/>
        <end position="88"/>
    </location>
</feature>
<keyword evidence="3" id="KW-1185">Reference proteome</keyword>
<organism evidence="2 3">
    <name type="scientific">Colletotrichum orbiculare (strain 104-T / ATCC 96160 / CBS 514.97 / LARS 414 / MAFF 240422)</name>
    <name type="common">Cucumber anthracnose fungus</name>
    <name type="synonym">Colletotrichum lagenarium</name>
    <dbReference type="NCBI Taxonomy" id="1213857"/>
    <lineage>
        <taxon>Eukaryota</taxon>
        <taxon>Fungi</taxon>
        <taxon>Dikarya</taxon>
        <taxon>Ascomycota</taxon>
        <taxon>Pezizomycotina</taxon>
        <taxon>Sordariomycetes</taxon>
        <taxon>Hypocreomycetidae</taxon>
        <taxon>Glomerellales</taxon>
        <taxon>Glomerellaceae</taxon>
        <taxon>Colletotrichum</taxon>
        <taxon>Colletotrichum orbiculare species complex</taxon>
    </lineage>
</organism>
<sequence>MSLKVRVLQGFTPFQRRRKEQAQNKVFNGSLAHISTCLDSRLYPTLRLGTQVLVRTLLPFPAQARVPEHEPSKSFPNNAPSATYTHTK</sequence>
<gene>
    <name evidence="2" type="ORF">Cob_v006731</name>
</gene>
<evidence type="ECO:0000256" key="1">
    <source>
        <dbReference type="SAM" id="MobiDB-lite"/>
    </source>
</evidence>
<dbReference type="AlphaFoldDB" id="A0A484FQC2"/>
<accession>A0A484FQC2</accession>
<feature type="compositionally biased region" description="Polar residues" evidence="1">
    <location>
        <begin position="74"/>
        <end position="88"/>
    </location>
</feature>
<proteinExistence type="predicted"/>
<evidence type="ECO:0000313" key="3">
    <source>
        <dbReference type="Proteomes" id="UP000014480"/>
    </source>
</evidence>
<name>A0A484FQC2_COLOR</name>
<dbReference type="Proteomes" id="UP000014480">
    <property type="component" value="Unassembled WGS sequence"/>
</dbReference>
<evidence type="ECO:0000313" key="2">
    <source>
        <dbReference type="EMBL" id="TDZ20639.1"/>
    </source>
</evidence>
<reference evidence="3" key="1">
    <citation type="journal article" date="2013" name="New Phytol.">
        <title>Comparative genomic and transcriptomic analyses reveal the hemibiotrophic stage shift of Colletotrichum fungi.</title>
        <authorList>
            <person name="Gan P."/>
            <person name="Ikeda K."/>
            <person name="Irieda H."/>
            <person name="Narusaka M."/>
            <person name="O'Connell R.J."/>
            <person name="Narusaka Y."/>
            <person name="Takano Y."/>
            <person name="Kubo Y."/>
            <person name="Shirasu K."/>
        </authorList>
    </citation>
    <scope>NUCLEOTIDE SEQUENCE [LARGE SCALE GENOMIC DNA]</scope>
    <source>
        <strain evidence="3">104-T / ATCC 96160 / CBS 514.97 / LARS 414 / MAFF 240422</strain>
    </source>
</reference>
<dbReference type="EMBL" id="AMCV02000017">
    <property type="protein sequence ID" value="TDZ20639.1"/>
    <property type="molecule type" value="Genomic_DNA"/>
</dbReference>
<comment type="caution">
    <text evidence="2">The sequence shown here is derived from an EMBL/GenBank/DDBJ whole genome shotgun (WGS) entry which is preliminary data.</text>
</comment>
<protein>
    <submittedName>
        <fullName evidence="2">Uncharacterized protein</fullName>
    </submittedName>
</protein>